<dbReference type="GO" id="GO:0005737">
    <property type="term" value="C:cytoplasm"/>
    <property type="evidence" value="ECO:0007669"/>
    <property type="project" value="TreeGrafter"/>
</dbReference>
<dbReference type="PANTHER" id="PTHR23305">
    <property type="entry name" value="OBG GTPASE FAMILY"/>
    <property type="match status" value="1"/>
</dbReference>
<feature type="compositionally biased region" description="Basic and acidic residues" evidence="1">
    <location>
        <begin position="62"/>
        <end position="74"/>
    </location>
</feature>
<dbReference type="Gene3D" id="3.40.50.300">
    <property type="entry name" value="P-loop containing nucleotide triphosphate hydrolases"/>
    <property type="match status" value="1"/>
</dbReference>
<dbReference type="InterPro" id="IPR027417">
    <property type="entry name" value="P-loop_NTPase"/>
</dbReference>
<dbReference type="EMBL" id="RWGY01000039">
    <property type="protein sequence ID" value="TVU07879.1"/>
    <property type="molecule type" value="Genomic_DNA"/>
</dbReference>
<feature type="signal peptide" evidence="2">
    <location>
        <begin position="1"/>
        <end position="42"/>
    </location>
</feature>
<keyword evidence="4" id="KW-1185">Reference proteome</keyword>
<protein>
    <recommendedName>
        <fullName evidence="5">OBG-type G domain-containing protein</fullName>
    </recommendedName>
</protein>
<evidence type="ECO:0000256" key="2">
    <source>
        <dbReference type="SAM" id="SignalP"/>
    </source>
</evidence>
<sequence>MEKKNRSLARRRRPTLWLLAPPFLLLAVSVPLLAMAPGRGRGDAVPPPCRGSWARPGRRKCRESAAEAPRDLAGRRRLPRAARQPSLMSLPSSASSRRSGCPSCPLPSRIPAILDHIRDAVFKKTFPTSIELVDIAGLVKGASKGEGLGNQFLSMSQQTVPTSIELVDIAGLANGASKGEGL</sequence>
<comment type="caution">
    <text evidence="3">The sequence shown here is derived from an EMBL/GenBank/DDBJ whole genome shotgun (WGS) entry which is preliminary data.</text>
</comment>
<evidence type="ECO:0000313" key="3">
    <source>
        <dbReference type="EMBL" id="TVU07879.1"/>
    </source>
</evidence>
<evidence type="ECO:0000313" key="4">
    <source>
        <dbReference type="Proteomes" id="UP000324897"/>
    </source>
</evidence>
<reference evidence="3 4" key="1">
    <citation type="journal article" date="2019" name="Sci. Rep.">
        <title>A high-quality genome of Eragrostis curvula grass provides insights into Poaceae evolution and supports new strategies to enhance forage quality.</title>
        <authorList>
            <person name="Carballo J."/>
            <person name="Santos B.A.C.M."/>
            <person name="Zappacosta D."/>
            <person name="Garbus I."/>
            <person name="Selva J.P."/>
            <person name="Gallo C.A."/>
            <person name="Diaz A."/>
            <person name="Albertini E."/>
            <person name="Caccamo M."/>
            <person name="Echenique V."/>
        </authorList>
    </citation>
    <scope>NUCLEOTIDE SEQUENCE [LARGE SCALE GENOMIC DNA]</scope>
    <source>
        <strain evidence="4">cv. Victoria</strain>
        <tissue evidence="3">Leaf</tissue>
    </source>
</reference>
<dbReference type="SUPFAM" id="SSF52540">
    <property type="entry name" value="P-loop containing nucleoside triphosphate hydrolases"/>
    <property type="match status" value="1"/>
</dbReference>
<proteinExistence type="predicted"/>
<feature type="chain" id="PRO_5023813656" description="OBG-type G domain-containing protein" evidence="2">
    <location>
        <begin position="43"/>
        <end position="182"/>
    </location>
</feature>
<name>A0A5J9T971_9POAL</name>
<gene>
    <name evidence="3" type="ORF">EJB05_41254</name>
</gene>
<dbReference type="Proteomes" id="UP000324897">
    <property type="component" value="Chromosome 3"/>
</dbReference>
<evidence type="ECO:0000256" key="1">
    <source>
        <dbReference type="SAM" id="MobiDB-lite"/>
    </source>
</evidence>
<organism evidence="3 4">
    <name type="scientific">Eragrostis curvula</name>
    <name type="common">weeping love grass</name>
    <dbReference type="NCBI Taxonomy" id="38414"/>
    <lineage>
        <taxon>Eukaryota</taxon>
        <taxon>Viridiplantae</taxon>
        <taxon>Streptophyta</taxon>
        <taxon>Embryophyta</taxon>
        <taxon>Tracheophyta</taxon>
        <taxon>Spermatophyta</taxon>
        <taxon>Magnoliopsida</taxon>
        <taxon>Liliopsida</taxon>
        <taxon>Poales</taxon>
        <taxon>Poaceae</taxon>
        <taxon>PACMAD clade</taxon>
        <taxon>Chloridoideae</taxon>
        <taxon>Eragrostideae</taxon>
        <taxon>Eragrostidinae</taxon>
        <taxon>Eragrostis</taxon>
    </lineage>
</organism>
<dbReference type="Gramene" id="TVU07879">
    <property type="protein sequence ID" value="TVU07879"/>
    <property type="gene ID" value="EJB05_41254"/>
</dbReference>
<dbReference type="PANTHER" id="PTHR23305:SF18">
    <property type="entry name" value="OBG-TYPE G DOMAIN-CONTAINING PROTEIN"/>
    <property type="match status" value="1"/>
</dbReference>
<feature type="region of interest" description="Disordered" evidence="1">
    <location>
        <begin position="39"/>
        <end position="102"/>
    </location>
</feature>
<dbReference type="OrthoDB" id="545683at2759"/>
<evidence type="ECO:0008006" key="5">
    <source>
        <dbReference type="Google" id="ProtNLM"/>
    </source>
</evidence>
<accession>A0A5J9T971</accession>
<feature type="non-terminal residue" evidence="3">
    <location>
        <position position="1"/>
    </location>
</feature>
<dbReference type="AlphaFoldDB" id="A0A5J9T971"/>
<feature type="compositionally biased region" description="Low complexity" evidence="1">
    <location>
        <begin position="81"/>
        <end position="102"/>
    </location>
</feature>
<dbReference type="GO" id="GO:0016887">
    <property type="term" value="F:ATP hydrolysis activity"/>
    <property type="evidence" value="ECO:0007669"/>
    <property type="project" value="TreeGrafter"/>
</dbReference>
<keyword evidence="2" id="KW-0732">Signal</keyword>